<dbReference type="GO" id="GO:0003841">
    <property type="term" value="F:1-acylglycerol-3-phosphate O-acyltransferase activity"/>
    <property type="evidence" value="ECO:0007669"/>
    <property type="project" value="TreeGrafter"/>
</dbReference>
<gene>
    <name evidence="6" type="ORF">BSZ36_09265</name>
</gene>
<feature type="domain" description="Phospholipid/glycerol acyltransferase" evidence="5">
    <location>
        <begin position="55"/>
        <end position="171"/>
    </location>
</feature>
<comment type="pathway">
    <text evidence="1">Lipid metabolism.</text>
</comment>
<dbReference type="Proteomes" id="UP000216446">
    <property type="component" value="Unassembled WGS sequence"/>
</dbReference>
<evidence type="ECO:0000259" key="5">
    <source>
        <dbReference type="SMART" id="SM00563"/>
    </source>
</evidence>
<dbReference type="SMART" id="SM00563">
    <property type="entry name" value="PlsC"/>
    <property type="match status" value="1"/>
</dbReference>
<dbReference type="AlphaFoldDB" id="A0A259TZD8"/>
<feature type="region of interest" description="Disordered" evidence="4">
    <location>
        <begin position="209"/>
        <end position="228"/>
    </location>
</feature>
<dbReference type="EMBL" id="MQWB01000001">
    <property type="protein sequence ID" value="OZC03145.1"/>
    <property type="molecule type" value="Genomic_DNA"/>
</dbReference>
<dbReference type="GO" id="GO:0006654">
    <property type="term" value="P:phosphatidic acid biosynthetic process"/>
    <property type="evidence" value="ECO:0007669"/>
    <property type="project" value="TreeGrafter"/>
</dbReference>
<evidence type="ECO:0000256" key="2">
    <source>
        <dbReference type="ARBA" id="ARBA00022679"/>
    </source>
</evidence>
<evidence type="ECO:0000256" key="1">
    <source>
        <dbReference type="ARBA" id="ARBA00005189"/>
    </source>
</evidence>
<organism evidence="6 7">
    <name type="scientific">Rubricoccus marinus</name>
    <dbReference type="NCBI Taxonomy" id="716817"/>
    <lineage>
        <taxon>Bacteria</taxon>
        <taxon>Pseudomonadati</taxon>
        <taxon>Rhodothermota</taxon>
        <taxon>Rhodothermia</taxon>
        <taxon>Rhodothermales</taxon>
        <taxon>Rubricoccaceae</taxon>
        <taxon>Rubricoccus</taxon>
    </lineage>
</organism>
<dbReference type="InterPro" id="IPR002123">
    <property type="entry name" value="Plipid/glycerol_acylTrfase"/>
</dbReference>
<keyword evidence="7" id="KW-1185">Reference proteome</keyword>
<keyword evidence="3" id="KW-0012">Acyltransferase</keyword>
<keyword evidence="2" id="KW-0808">Transferase</keyword>
<dbReference type="PANTHER" id="PTHR10434">
    <property type="entry name" value="1-ACYL-SN-GLYCEROL-3-PHOSPHATE ACYLTRANSFERASE"/>
    <property type="match status" value="1"/>
</dbReference>
<comment type="caution">
    <text evidence="6">The sequence shown here is derived from an EMBL/GenBank/DDBJ whole genome shotgun (WGS) entry which is preliminary data.</text>
</comment>
<proteinExistence type="predicted"/>
<name>A0A259TZD8_9BACT</name>
<evidence type="ECO:0000256" key="4">
    <source>
        <dbReference type="SAM" id="MobiDB-lite"/>
    </source>
</evidence>
<protein>
    <recommendedName>
        <fullName evidence="5">Phospholipid/glycerol acyltransferase domain-containing protein</fullName>
    </recommendedName>
</protein>
<reference evidence="6 7" key="1">
    <citation type="submission" date="2016-11" db="EMBL/GenBank/DDBJ databases">
        <title>Study of marine rhodopsin-containing bacteria.</title>
        <authorList>
            <person name="Yoshizawa S."/>
            <person name="Kumagai Y."/>
            <person name="Kogure K."/>
        </authorList>
    </citation>
    <scope>NUCLEOTIDE SEQUENCE [LARGE SCALE GENOMIC DNA]</scope>
    <source>
        <strain evidence="6 7">SG-29</strain>
    </source>
</reference>
<dbReference type="PANTHER" id="PTHR10434:SF9">
    <property type="entry name" value="PHOSPHOLIPID_GLYCEROL ACYLTRANSFERASE DOMAIN-CONTAINING PROTEIN"/>
    <property type="match status" value="1"/>
</dbReference>
<evidence type="ECO:0000256" key="3">
    <source>
        <dbReference type="ARBA" id="ARBA00023315"/>
    </source>
</evidence>
<sequence>MDASPTLLPTDARLPALPPAVPRRRYPIAKVLGWLLLKALGWRYVGGFTNAPRQVLIGWPHTSNWDGIIGLGAAALCGIDVNVLAKRALFRPPVGWILRSFGGIPVERTRPGGLVEEAIERFEAAEASGGTLVLAMAPEGTRGRGEGWKTGFHRIAVRAGVPIAVLCFDYRRKEIGVVGTVVPSGDLDQDLAAISALLVDVRGRHPEKATPAASGVALPPTETRAPRL</sequence>
<dbReference type="OrthoDB" id="9796839at2"/>
<dbReference type="Pfam" id="PF01553">
    <property type="entry name" value="Acyltransferase"/>
    <property type="match status" value="1"/>
</dbReference>
<evidence type="ECO:0000313" key="6">
    <source>
        <dbReference type="EMBL" id="OZC03145.1"/>
    </source>
</evidence>
<accession>A0A259TZD8</accession>
<dbReference type="RefSeq" id="WP_094548191.1">
    <property type="nucleotide sequence ID" value="NZ_MQWB01000001.1"/>
</dbReference>
<dbReference type="InParanoid" id="A0A259TZD8"/>
<dbReference type="SUPFAM" id="SSF69593">
    <property type="entry name" value="Glycerol-3-phosphate (1)-acyltransferase"/>
    <property type="match status" value="1"/>
</dbReference>
<evidence type="ECO:0000313" key="7">
    <source>
        <dbReference type="Proteomes" id="UP000216446"/>
    </source>
</evidence>